<evidence type="ECO:0000313" key="2">
    <source>
        <dbReference type="Proteomes" id="UP001295794"/>
    </source>
</evidence>
<dbReference type="PANTHER" id="PTHR12303">
    <property type="entry name" value="CARNOSINE N-METHYLTRANSFERASE"/>
    <property type="match status" value="1"/>
</dbReference>
<dbReference type="GO" id="GO:0008757">
    <property type="term" value="F:S-adenosylmethionine-dependent methyltransferase activity"/>
    <property type="evidence" value="ECO:0007669"/>
    <property type="project" value="InterPro"/>
</dbReference>
<dbReference type="PANTHER" id="PTHR12303:SF13">
    <property type="match status" value="1"/>
</dbReference>
<dbReference type="EMBL" id="CAVNYO010000088">
    <property type="protein sequence ID" value="CAK5265407.1"/>
    <property type="molecule type" value="Genomic_DNA"/>
</dbReference>
<keyword evidence="2" id="KW-1185">Reference proteome</keyword>
<dbReference type="InterPro" id="IPR029063">
    <property type="entry name" value="SAM-dependent_MTases_sf"/>
</dbReference>
<dbReference type="Pfam" id="PF07942">
    <property type="entry name" value="CARME"/>
    <property type="match status" value="1"/>
</dbReference>
<dbReference type="InterPro" id="IPR012901">
    <property type="entry name" value="CARME"/>
</dbReference>
<dbReference type="SMART" id="SM01296">
    <property type="entry name" value="N2227"/>
    <property type="match status" value="1"/>
</dbReference>
<reference evidence="1" key="1">
    <citation type="submission" date="2023-11" db="EMBL/GenBank/DDBJ databases">
        <authorList>
            <person name="De Vega J J."/>
            <person name="De Vega J J."/>
        </authorList>
    </citation>
    <scope>NUCLEOTIDE SEQUENCE</scope>
</reference>
<organism evidence="1 2">
    <name type="scientific">Mycena citricolor</name>
    <dbReference type="NCBI Taxonomy" id="2018698"/>
    <lineage>
        <taxon>Eukaryota</taxon>
        <taxon>Fungi</taxon>
        <taxon>Dikarya</taxon>
        <taxon>Basidiomycota</taxon>
        <taxon>Agaricomycotina</taxon>
        <taxon>Agaricomycetes</taxon>
        <taxon>Agaricomycetidae</taxon>
        <taxon>Agaricales</taxon>
        <taxon>Marasmiineae</taxon>
        <taxon>Mycenaceae</taxon>
        <taxon>Mycena</taxon>
    </lineage>
</organism>
<dbReference type="Gene3D" id="3.40.50.150">
    <property type="entry name" value="Vaccinia Virus protein VP39"/>
    <property type="match status" value="1"/>
</dbReference>
<protein>
    <recommendedName>
        <fullName evidence="3">N2227-domain-containing protein</fullName>
    </recommendedName>
</protein>
<comment type="caution">
    <text evidence="1">The sequence shown here is derived from an EMBL/GenBank/DDBJ whole genome shotgun (WGS) entry which is preliminary data.</text>
</comment>
<evidence type="ECO:0000313" key="1">
    <source>
        <dbReference type="EMBL" id="CAK5265407.1"/>
    </source>
</evidence>
<proteinExistence type="predicted"/>
<dbReference type="Proteomes" id="UP001295794">
    <property type="component" value="Unassembled WGS sequence"/>
</dbReference>
<dbReference type="SUPFAM" id="SSF53335">
    <property type="entry name" value="S-adenosyl-L-methionine-dependent methyltransferases"/>
    <property type="match status" value="1"/>
</dbReference>
<gene>
    <name evidence="1" type="ORF">MYCIT1_LOCUS6364</name>
</gene>
<name>A0AAD2JWA4_9AGAR</name>
<accession>A0AAD2JWA4</accession>
<sequence>MASGSGSDGSYKAFVQTKQLLDPVVNRQASARVPCMHFNLASRQFFFTTASHMADAGPRATATGPTHGLTAQGLAFIDIRSSRPNPQVFRGHRALEVSNEHLLDQGDQHSSSKTACMQILWTSDVWLALALPCTVTFIIWRLSLLPRSWAELRDLLALRSLDAAEAGAFSLQRAHNAFARYRHLSTAEFAHLRAAYASISRPHKRLGYTLGYPAKLDSLAQVTDANGRVTDAIARLAEDDLGFDVPPRGGSSADLMRVREALKHYVRDWSSDGRSERDHIFAPILDVLRAVDRRERESMRVLVPGSGLGRLAWEISELGFLTTANELSYFMTLALRLLLSESRTSAIDQHTIHPYAHWFSHQRSSYSLFRPVSFPDALPRLSPTFELLEKDFLTLRKPAASAGYDYIVTLFFIDTSLNVFTTLEQIYHLLRPGGTWINLGPLLWTSGAEAKVELSLDEVLQAVQEIGFVIQGQEDGQRSRTVECEYTGDSRAMMRWIYRAEFWVAQKPE</sequence>
<dbReference type="AlphaFoldDB" id="A0AAD2JWA4"/>
<evidence type="ECO:0008006" key="3">
    <source>
        <dbReference type="Google" id="ProtNLM"/>
    </source>
</evidence>